<feature type="domain" description="Peptidase A1" evidence="6">
    <location>
        <begin position="7"/>
        <end position="353"/>
    </location>
</feature>
<dbReference type="InterPro" id="IPR034161">
    <property type="entry name" value="Pepsin-like_plant"/>
</dbReference>
<dbReference type="Pfam" id="PF14541">
    <property type="entry name" value="TAXi_C"/>
    <property type="match status" value="2"/>
</dbReference>
<dbReference type="PANTHER" id="PTHR47967:SF128">
    <property type="entry name" value="ASPARTIC PROTEINASE CDR1-LIKE"/>
    <property type="match status" value="1"/>
</dbReference>
<dbReference type="InterPro" id="IPR051708">
    <property type="entry name" value="Plant_Aspart_Prot_A1"/>
</dbReference>
<keyword evidence="8" id="KW-1185">Reference proteome</keyword>
<dbReference type="PROSITE" id="PS00141">
    <property type="entry name" value="ASP_PROTEASE"/>
    <property type="match status" value="4"/>
</dbReference>
<keyword evidence="5" id="KW-0325">Glycoprotein</keyword>
<feature type="domain" description="Peptidase A1" evidence="6">
    <location>
        <begin position="366"/>
        <end position="712"/>
    </location>
</feature>
<dbReference type="PANTHER" id="PTHR47967">
    <property type="entry name" value="OS07G0603500 PROTEIN-RELATED"/>
    <property type="match status" value="1"/>
</dbReference>
<dbReference type="Gene3D" id="2.40.70.10">
    <property type="entry name" value="Acid Proteases"/>
    <property type="match status" value="4"/>
</dbReference>
<dbReference type="InterPro" id="IPR033121">
    <property type="entry name" value="PEPTIDASE_A1"/>
</dbReference>
<proteinExistence type="inferred from homology"/>
<dbReference type="InterPro" id="IPR001969">
    <property type="entry name" value="Aspartic_peptidase_AS"/>
</dbReference>
<evidence type="ECO:0000256" key="2">
    <source>
        <dbReference type="ARBA" id="ARBA00022670"/>
    </source>
</evidence>
<reference evidence="7 8" key="1">
    <citation type="journal article" date="2022" name="Nat. Plants">
        <title>Genomes of leafy and leafless Platanthera orchids illuminate the evolution of mycoheterotrophy.</title>
        <authorList>
            <person name="Li M.H."/>
            <person name="Liu K.W."/>
            <person name="Li Z."/>
            <person name="Lu H.C."/>
            <person name="Ye Q.L."/>
            <person name="Zhang D."/>
            <person name="Wang J.Y."/>
            <person name="Li Y.F."/>
            <person name="Zhong Z.M."/>
            <person name="Liu X."/>
            <person name="Yu X."/>
            <person name="Liu D.K."/>
            <person name="Tu X.D."/>
            <person name="Liu B."/>
            <person name="Hao Y."/>
            <person name="Liao X.Y."/>
            <person name="Jiang Y.T."/>
            <person name="Sun W.H."/>
            <person name="Chen J."/>
            <person name="Chen Y.Q."/>
            <person name="Ai Y."/>
            <person name="Zhai J.W."/>
            <person name="Wu S.S."/>
            <person name="Zhou Z."/>
            <person name="Hsiao Y.Y."/>
            <person name="Wu W.L."/>
            <person name="Chen Y.Y."/>
            <person name="Lin Y.F."/>
            <person name="Hsu J.L."/>
            <person name="Li C.Y."/>
            <person name="Wang Z.W."/>
            <person name="Zhao X."/>
            <person name="Zhong W.Y."/>
            <person name="Ma X.K."/>
            <person name="Ma L."/>
            <person name="Huang J."/>
            <person name="Chen G.Z."/>
            <person name="Huang M.Z."/>
            <person name="Huang L."/>
            <person name="Peng D.H."/>
            <person name="Luo Y.B."/>
            <person name="Zou S.Q."/>
            <person name="Chen S.P."/>
            <person name="Lan S."/>
            <person name="Tsai W.C."/>
            <person name="Van de Peer Y."/>
            <person name="Liu Z.J."/>
        </authorList>
    </citation>
    <scope>NUCLEOTIDE SEQUENCE [LARGE SCALE GENOMIC DNA]</scope>
    <source>
        <strain evidence="7">Lor288</strain>
    </source>
</reference>
<evidence type="ECO:0000256" key="1">
    <source>
        <dbReference type="ARBA" id="ARBA00007447"/>
    </source>
</evidence>
<dbReference type="Pfam" id="PF14543">
    <property type="entry name" value="TAXi_N"/>
    <property type="match status" value="2"/>
</dbReference>
<evidence type="ECO:0000256" key="3">
    <source>
        <dbReference type="ARBA" id="ARBA00022750"/>
    </source>
</evidence>
<organism evidence="7 8">
    <name type="scientific">Platanthera guangdongensis</name>
    <dbReference type="NCBI Taxonomy" id="2320717"/>
    <lineage>
        <taxon>Eukaryota</taxon>
        <taxon>Viridiplantae</taxon>
        <taxon>Streptophyta</taxon>
        <taxon>Embryophyta</taxon>
        <taxon>Tracheophyta</taxon>
        <taxon>Spermatophyta</taxon>
        <taxon>Magnoliopsida</taxon>
        <taxon>Liliopsida</taxon>
        <taxon>Asparagales</taxon>
        <taxon>Orchidaceae</taxon>
        <taxon>Orchidoideae</taxon>
        <taxon>Orchideae</taxon>
        <taxon>Orchidinae</taxon>
        <taxon>Platanthera</taxon>
    </lineage>
</organism>
<dbReference type="EMBL" id="JBBWWR010000010">
    <property type="protein sequence ID" value="KAK8960950.1"/>
    <property type="molecule type" value="Genomic_DNA"/>
</dbReference>
<keyword evidence="4" id="KW-0378">Hydrolase</keyword>
<dbReference type="SUPFAM" id="SSF50630">
    <property type="entry name" value="Acid proteases"/>
    <property type="match status" value="2"/>
</dbReference>
<evidence type="ECO:0000313" key="8">
    <source>
        <dbReference type="Proteomes" id="UP001412067"/>
    </source>
</evidence>
<comment type="caution">
    <text evidence="7">The sequence shown here is derived from an EMBL/GenBank/DDBJ whole genome shotgun (WGS) entry which is preliminary data.</text>
</comment>
<evidence type="ECO:0000256" key="5">
    <source>
        <dbReference type="ARBA" id="ARBA00023180"/>
    </source>
</evidence>
<dbReference type="InterPro" id="IPR021109">
    <property type="entry name" value="Peptidase_aspartic_dom_sf"/>
</dbReference>
<accession>A0ABR2MBH5</accession>
<evidence type="ECO:0000313" key="7">
    <source>
        <dbReference type="EMBL" id="KAK8960950.1"/>
    </source>
</evidence>
<evidence type="ECO:0000259" key="6">
    <source>
        <dbReference type="PROSITE" id="PS51767"/>
    </source>
</evidence>
<name>A0ABR2MBH5_9ASPA</name>
<dbReference type="CDD" id="cd05476">
    <property type="entry name" value="pepsin_A_like_plant"/>
    <property type="match status" value="2"/>
</dbReference>
<sequence length="719" mass="75714">MPDSFEYLMSLYLGSPVEEFLAIADTGSDLIWVQCKPCEECYPQKAPLFDPHASSTYKVISCNTDSCSSLPQASCGEGSQCEYRYGYGDGSLVDGFLSSETLSFDSTGGRRIQVPSTLFGCTHRSNGTFNKNGAGLVGLGGGKLSLIRQLGSAIESKFSYCLPSSSQTSATSRLNFGAIANVSASNAVTTPLIAGFPSTFYFLSLEQVSVEGQGAVKVKPGMQIGNHTERGNIIIDSGTTLTLVDDETLKSIAAKVASSVKLPQVKDPNNDFNLCFDVSGVDANAQFPNITFQFTGGASVVLHQSNAFVEAAQNVVCMTLVSSAGIGVNIFGNIAQQNFHIGSSISSALSSADNFYSKIIPNSFEYLMCIYLGSPVEEFLAIADTGSDLIWVQCKPCEECYPQKAPLFDPHASSTYKVISCSTDSCSSLPHTSCGEGSQCEYNYGYGDGSLVDGFLSSETLSFDSTEGRRIQVPSTLFGCTHRSNGTFSKNGAGLVGLGGGKLSLIRQLGSAIESKFSFCLPSSSQTSATGRLNFGASANVSASNAVTTPLITGFSSTFYFLSLEQVSVEGQGAVKVKPGMQIGSHTEQGNIIIDSGTTLTLVDDETLQSIAAKVASSVKLPQVKDPNNDFNLCFNVSGVGANAQFPDITFQFAGGALVVLHQSNAFVEAAKNVVCMSLVSSAGIGVNIFGNVAQQNFHIGFNLDAMQLTFAPADCANL</sequence>
<keyword evidence="2" id="KW-0645">Protease</keyword>
<dbReference type="InterPro" id="IPR032861">
    <property type="entry name" value="TAXi_N"/>
</dbReference>
<gene>
    <name evidence="7" type="primary">CDR1</name>
    <name evidence="7" type="ORF">KSP40_PGU001708</name>
</gene>
<dbReference type="PROSITE" id="PS51767">
    <property type="entry name" value="PEPTIDASE_A1"/>
    <property type="match status" value="2"/>
</dbReference>
<keyword evidence="3" id="KW-0064">Aspartyl protease</keyword>
<protein>
    <submittedName>
        <fullName evidence="7">Aspartic proteinase CDR1</fullName>
    </submittedName>
</protein>
<dbReference type="Proteomes" id="UP001412067">
    <property type="component" value="Unassembled WGS sequence"/>
</dbReference>
<dbReference type="InterPro" id="IPR032799">
    <property type="entry name" value="TAXi_C"/>
</dbReference>
<comment type="similarity">
    <text evidence="1">Belongs to the peptidase A1 family.</text>
</comment>
<evidence type="ECO:0000256" key="4">
    <source>
        <dbReference type="ARBA" id="ARBA00022801"/>
    </source>
</evidence>